<proteinExistence type="predicted"/>
<dbReference type="Proteomes" id="UP000265515">
    <property type="component" value="Unassembled WGS sequence"/>
</dbReference>
<name>A0A388M897_CHABU</name>
<dbReference type="EMBL" id="BFEA01000843">
    <property type="protein sequence ID" value="GBG90808.1"/>
    <property type="molecule type" value="Genomic_DNA"/>
</dbReference>
<evidence type="ECO:0000256" key="1">
    <source>
        <dbReference type="SAM" id="MobiDB-lite"/>
    </source>
</evidence>
<feature type="compositionally biased region" description="Acidic residues" evidence="1">
    <location>
        <begin position="485"/>
        <end position="497"/>
    </location>
</feature>
<feature type="region of interest" description="Disordered" evidence="1">
    <location>
        <begin position="482"/>
        <end position="553"/>
    </location>
</feature>
<organism evidence="2 3">
    <name type="scientific">Chara braunii</name>
    <name type="common">Braun's stonewort</name>
    <dbReference type="NCBI Taxonomy" id="69332"/>
    <lineage>
        <taxon>Eukaryota</taxon>
        <taxon>Viridiplantae</taxon>
        <taxon>Streptophyta</taxon>
        <taxon>Charophyceae</taxon>
        <taxon>Charales</taxon>
        <taxon>Characeae</taxon>
        <taxon>Chara</taxon>
    </lineage>
</organism>
<feature type="compositionally biased region" description="Polar residues" evidence="1">
    <location>
        <begin position="543"/>
        <end position="553"/>
    </location>
</feature>
<accession>A0A388M897</accession>
<evidence type="ECO:0000313" key="2">
    <source>
        <dbReference type="EMBL" id="GBG90808.1"/>
    </source>
</evidence>
<gene>
    <name evidence="2" type="ORF">CBR_g51314</name>
</gene>
<dbReference type="AlphaFoldDB" id="A0A388M897"/>
<evidence type="ECO:0000313" key="3">
    <source>
        <dbReference type="Proteomes" id="UP000265515"/>
    </source>
</evidence>
<reference evidence="2 3" key="1">
    <citation type="journal article" date="2018" name="Cell">
        <title>The Chara Genome: Secondary Complexity and Implications for Plant Terrestrialization.</title>
        <authorList>
            <person name="Nishiyama T."/>
            <person name="Sakayama H."/>
            <person name="Vries J.D."/>
            <person name="Buschmann H."/>
            <person name="Saint-Marcoux D."/>
            <person name="Ullrich K.K."/>
            <person name="Haas F.B."/>
            <person name="Vanderstraeten L."/>
            <person name="Becker D."/>
            <person name="Lang D."/>
            <person name="Vosolsobe S."/>
            <person name="Rombauts S."/>
            <person name="Wilhelmsson P.K.I."/>
            <person name="Janitza P."/>
            <person name="Kern R."/>
            <person name="Heyl A."/>
            <person name="Rumpler F."/>
            <person name="Villalobos L.I.A.C."/>
            <person name="Clay J.M."/>
            <person name="Skokan R."/>
            <person name="Toyoda A."/>
            <person name="Suzuki Y."/>
            <person name="Kagoshima H."/>
            <person name="Schijlen E."/>
            <person name="Tajeshwar N."/>
            <person name="Catarino B."/>
            <person name="Hetherington A.J."/>
            <person name="Saltykova A."/>
            <person name="Bonnot C."/>
            <person name="Breuninger H."/>
            <person name="Symeonidi A."/>
            <person name="Radhakrishnan G.V."/>
            <person name="Van Nieuwerburgh F."/>
            <person name="Deforce D."/>
            <person name="Chang C."/>
            <person name="Karol K.G."/>
            <person name="Hedrich R."/>
            <person name="Ulvskov P."/>
            <person name="Glockner G."/>
            <person name="Delwiche C.F."/>
            <person name="Petrasek J."/>
            <person name="Van de Peer Y."/>
            <person name="Friml J."/>
            <person name="Beilby M."/>
            <person name="Dolan L."/>
            <person name="Kohara Y."/>
            <person name="Sugano S."/>
            <person name="Fujiyama A."/>
            <person name="Delaux P.-M."/>
            <person name="Quint M."/>
            <person name="TheiBen G."/>
            <person name="Hagemann M."/>
            <person name="Harholt J."/>
            <person name="Dunand C."/>
            <person name="Zachgo S."/>
            <person name="Langdale J."/>
            <person name="Maumus F."/>
            <person name="Straeten D.V.D."/>
            <person name="Gould S.B."/>
            <person name="Rensing S.A."/>
        </authorList>
    </citation>
    <scope>NUCLEOTIDE SEQUENCE [LARGE SCALE GENOMIC DNA]</scope>
    <source>
        <strain evidence="2 3">S276</strain>
    </source>
</reference>
<sequence>MTNLLDIIMRERYMMRLFNYIVYKLDNREAKEWKDGNFFDYENAKERFGVKAGEWDEERDRIPLEYVRRVPKRLGGEQEEKNLKGDGLKAMDALYRDASFHFKYFVYHTIGKVDLLTTKLRRLKNVALHLCWEKKGRRSTLLPVNMHLKELLPATDEIVTAATNLNCKAAILDLANPKDCLAWSPADFDALHKMMSKLCGSNWILIVFAPQKQQKIVMRQLYNWDDVEVIPGTWKRYLVGTAVNKYGKLQANYKDTMAVVLHTEGGDLRKVTRIPKSEAELVELHVEEEKFKRCTAKHGGDEGNEREEYGRWERHPTRMQKLCSSFLHEDQGVLLIEKPHAGLVWELLRAGYHVFACDGSSKDISYLTKAIDILEKDARNNCPVERQKTTQRPDRDMYHKLGKKRNTMWDYLFQVQPKSLFENDYIVRKAMTQEAYGGYHKAHVGAFAMFVARCEQIRFAANQATLSYDEYNKIAKTTDAWNPIESDEETETSDLEIEERLREGTQSVPACSVPNENREEGHTKSGGASSPTRDVTDRASFVEQMQTDSPTPL</sequence>
<protein>
    <submittedName>
        <fullName evidence="2">Uncharacterized protein</fullName>
    </submittedName>
</protein>
<comment type="caution">
    <text evidence="2">The sequence shown here is derived from an EMBL/GenBank/DDBJ whole genome shotgun (WGS) entry which is preliminary data.</text>
</comment>
<keyword evidence="3" id="KW-1185">Reference proteome</keyword>
<dbReference type="Gramene" id="GBG90808">
    <property type="protein sequence ID" value="GBG90808"/>
    <property type="gene ID" value="CBR_g51314"/>
</dbReference>